<dbReference type="SUPFAM" id="SSF54197">
    <property type="entry name" value="HIT-like"/>
    <property type="match status" value="1"/>
</dbReference>
<dbReference type="Gene3D" id="3.30.428.10">
    <property type="entry name" value="HIT-like"/>
    <property type="match status" value="1"/>
</dbReference>
<dbReference type="InterPro" id="IPR036770">
    <property type="entry name" value="Ankyrin_rpt-contain_sf"/>
</dbReference>
<reference evidence="6" key="2">
    <citation type="submission" date="2020-05" db="UniProtKB">
        <authorList>
            <consortium name="EnsemblMetazoa"/>
        </authorList>
    </citation>
    <scope>IDENTIFICATION</scope>
    <source>
        <strain evidence="6">ACHKN1017</strain>
    </source>
</reference>
<dbReference type="Pfam" id="PF01230">
    <property type="entry name" value="HIT"/>
    <property type="match status" value="1"/>
</dbReference>
<dbReference type="Gene3D" id="1.25.40.20">
    <property type="entry name" value="Ankyrin repeat-containing domain"/>
    <property type="match status" value="1"/>
</dbReference>
<feature type="short sequence motif" description="Histidine triad motif" evidence="2 4">
    <location>
        <begin position="140"/>
        <end position="144"/>
    </location>
</feature>
<dbReference type="STRING" id="43041.A0A182JTV9"/>
<dbReference type="InterPro" id="IPR002110">
    <property type="entry name" value="Ankyrin_rpt"/>
</dbReference>
<evidence type="ECO:0000313" key="7">
    <source>
        <dbReference type="Proteomes" id="UP000075881"/>
    </source>
</evidence>
<dbReference type="GO" id="GO:0003824">
    <property type="term" value="F:catalytic activity"/>
    <property type="evidence" value="ECO:0007669"/>
    <property type="project" value="InterPro"/>
</dbReference>
<dbReference type="InterPro" id="IPR011146">
    <property type="entry name" value="HIT-like"/>
</dbReference>
<dbReference type="SUPFAM" id="SSF48403">
    <property type="entry name" value="Ankyrin repeat"/>
    <property type="match status" value="1"/>
</dbReference>
<dbReference type="PRINTS" id="PR00332">
    <property type="entry name" value="HISTRIAD"/>
</dbReference>
<name>A0A182JTV9_9DIPT</name>
<proteinExistence type="predicted"/>
<dbReference type="VEuPathDB" id="VectorBase:ACHR001941"/>
<feature type="repeat" description="ANK" evidence="3">
    <location>
        <begin position="277"/>
        <end position="309"/>
    </location>
</feature>
<dbReference type="InterPro" id="IPR019808">
    <property type="entry name" value="Histidine_triad_CS"/>
</dbReference>
<protein>
    <recommendedName>
        <fullName evidence="5">HIT domain-containing protein</fullName>
    </recommendedName>
</protein>
<dbReference type="PROSITE" id="PS50297">
    <property type="entry name" value="ANK_REP_REGION"/>
    <property type="match status" value="2"/>
</dbReference>
<evidence type="ECO:0000256" key="3">
    <source>
        <dbReference type="PROSITE-ProRule" id="PRU00023"/>
    </source>
</evidence>
<dbReference type="PANTHER" id="PTHR23089">
    <property type="entry name" value="HISTIDINE TRIAD HIT PROTEIN"/>
    <property type="match status" value="1"/>
</dbReference>
<dbReference type="PROSITE" id="PS00892">
    <property type="entry name" value="HIT_1"/>
    <property type="match status" value="1"/>
</dbReference>
<accession>A0A182JTV9</accession>
<dbReference type="PROSITE" id="PS51084">
    <property type="entry name" value="HIT_2"/>
    <property type="match status" value="1"/>
</dbReference>
<keyword evidence="3" id="KW-0040">ANK repeat</keyword>
<evidence type="ECO:0000259" key="5">
    <source>
        <dbReference type="PROSITE" id="PS51084"/>
    </source>
</evidence>
<dbReference type="AlphaFoldDB" id="A0A182JTV9"/>
<dbReference type="SMART" id="SM00248">
    <property type="entry name" value="ANK"/>
    <property type="match status" value="3"/>
</dbReference>
<sequence length="463" mass="52221">MISATLRQLINRTLLPVQHLVRVQSNVAGSVNLPKPGVKHPDSIFDKIIKREIPAEVIYEDEICIAFNDVSPQAPVHFLVIPKHKIDKLENSTSNQVEVQQRLILGHLLHVAGQLGKSKAPKGFRLVINNGDHGCQTVFHIHLHVIGGRQLGWPPGDALSVPNDSDTPAKVVDAEETRETGSSFHYAKQSDDNDYPKTSFFIDANDSRNAEASHSTRINLKVRLDHRLQNRSSPYRTIRPSALLTSRFLEAVSHNNTEKVKEMIQQGMSPNTYESYFNRSALHIACSRGFRDIVRVLLENGANPNIRDKNLNTPLHLASSTESVEVVQMLLDYGTNVLLRDSNGLLALDFSIGKLRLSERIISKMQMLTQSDIHKHREKTAVVCERIFAVFKQQIRNLDLPRQGLDQEKLEQMLNDFSQQLGKVRQRQIDFDSIVDQISNLKVKSEIDSDVNLLLSTLQQITL</sequence>
<dbReference type="EnsemblMetazoa" id="ACHR001941-RA">
    <property type="protein sequence ID" value="ACHR001941-PA"/>
    <property type="gene ID" value="ACHR001941"/>
</dbReference>
<dbReference type="PROSITE" id="PS50088">
    <property type="entry name" value="ANK_REPEAT"/>
    <property type="match status" value="2"/>
</dbReference>
<evidence type="ECO:0000256" key="4">
    <source>
        <dbReference type="PROSITE-ProRule" id="PRU00464"/>
    </source>
</evidence>
<dbReference type="InterPro" id="IPR001310">
    <property type="entry name" value="Histidine_triad_HIT"/>
</dbReference>
<feature type="domain" description="HIT" evidence="5">
    <location>
        <begin position="44"/>
        <end position="160"/>
    </location>
</feature>
<keyword evidence="7" id="KW-1185">Reference proteome</keyword>
<organism evidence="6 7">
    <name type="scientific">Anopheles christyi</name>
    <dbReference type="NCBI Taxonomy" id="43041"/>
    <lineage>
        <taxon>Eukaryota</taxon>
        <taxon>Metazoa</taxon>
        <taxon>Ecdysozoa</taxon>
        <taxon>Arthropoda</taxon>
        <taxon>Hexapoda</taxon>
        <taxon>Insecta</taxon>
        <taxon>Pterygota</taxon>
        <taxon>Neoptera</taxon>
        <taxon>Endopterygota</taxon>
        <taxon>Diptera</taxon>
        <taxon>Nematocera</taxon>
        <taxon>Culicoidea</taxon>
        <taxon>Culicidae</taxon>
        <taxon>Anophelinae</taxon>
        <taxon>Anopheles</taxon>
    </lineage>
</organism>
<dbReference type="CDD" id="cd01276">
    <property type="entry name" value="PKCI_related"/>
    <property type="match status" value="1"/>
</dbReference>
<feature type="repeat" description="ANK" evidence="3">
    <location>
        <begin position="310"/>
        <end position="342"/>
    </location>
</feature>
<dbReference type="InterPro" id="IPR036265">
    <property type="entry name" value="HIT-like_sf"/>
</dbReference>
<feature type="active site" description="Tele-AMP-histidine intermediate" evidence="1">
    <location>
        <position position="142"/>
    </location>
</feature>
<evidence type="ECO:0000256" key="2">
    <source>
        <dbReference type="PIRSR" id="PIRSR601310-3"/>
    </source>
</evidence>
<dbReference type="Proteomes" id="UP000075881">
    <property type="component" value="Unassembled WGS sequence"/>
</dbReference>
<evidence type="ECO:0000256" key="1">
    <source>
        <dbReference type="PIRSR" id="PIRSR601310-1"/>
    </source>
</evidence>
<dbReference type="Pfam" id="PF12796">
    <property type="entry name" value="Ank_2"/>
    <property type="match status" value="1"/>
</dbReference>
<evidence type="ECO:0000313" key="6">
    <source>
        <dbReference type="EnsemblMetazoa" id="ACHR001941-PA"/>
    </source>
</evidence>
<reference evidence="7" key="1">
    <citation type="submission" date="2013-03" db="EMBL/GenBank/DDBJ databases">
        <title>The Genome Sequence of Anopheles christyi ACHKN1017.</title>
        <authorList>
            <consortium name="The Broad Institute Genomics Platform"/>
            <person name="Neafsey D.E."/>
            <person name="Besansky N."/>
            <person name="Walker B."/>
            <person name="Young S.K."/>
            <person name="Zeng Q."/>
            <person name="Gargeya S."/>
            <person name="Fitzgerald M."/>
            <person name="Haas B."/>
            <person name="Abouelleil A."/>
            <person name="Allen A.W."/>
            <person name="Alvarado L."/>
            <person name="Arachchi H.M."/>
            <person name="Berlin A.M."/>
            <person name="Chapman S.B."/>
            <person name="Gainer-Dewar J."/>
            <person name="Goldberg J."/>
            <person name="Griggs A."/>
            <person name="Gujja S."/>
            <person name="Hansen M."/>
            <person name="Howarth C."/>
            <person name="Imamovic A."/>
            <person name="Ireland A."/>
            <person name="Larimer J."/>
            <person name="McCowan C."/>
            <person name="Murphy C."/>
            <person name="Pearson M."/>
            <person name="Poon T.W."/>
            <person name="Priest M."/>
            <person name="Roberts A."/>
            <person name="Saif S."/>
            <person name="Shea T."/>
            <person name="Sisk P."/>
            <person name="Sykes S."/>
            <person name="Wortman J."/>
            <person name="Nusbaum C."/>
            <person name="Birren B."/>
        </authorList>
    </citation>
    <scope>NUCLEOTIDE SEQUENCE [LARGE SCALE GENOMIC DNA]</scope>
    <source>
        <strain evidence="7">ACHKN1017</strain>
    </source>
</reference>